<dbReference type="AlphaFoldDB" id="A0A5M6I996"/>
<evidence type="ECO:0000313" key="4">
    <source>
        <dbReference type="EMBL" id="KAA5604846.1"/>
    </source>
</evidence>
<gene>
    <name evidence="4" type="ORF">F1188_13550</name>
</gene>
<keyword evidence="2" id="KW-0804">Transcription</keyword>
<dbReference type="Pfam" id="PF12833">
    <property type="entry name" value="HTH_18"/>
    <property type="match status" value="1"/>
</dbReference>
<reference evidence="4 5" key="1">
    <citation type="submission" date="2019-09" db="EMBL/GenBank/DDBJ databases">
        <title>Genome sequence of Roseospira marina, one of the more divergent members of the non-sulfur purple photosynthetic bacterial family, the Rhodospirillaceae.</title>
        <authorList>
            <person name="Meyer T."/>
            <person name="Kyndt J."/>
        </authorList>
    </citation>
    <scope>NUCLEOTIDE SEQUENCE [LARGE SCALE GENOMIC DNA]</scope>
    <source>
        <strain evidence="4 5">DSM 15113</strain>
    </source>
</reference>
<dbReference type="PANTHER" id="PTHR43436">
    <property type="entry name" value="ARAC-FAMILY TRANSCRIPTIONAL REGULATOR"/>
    <property type="match status" value="1"/>
</dbReference>
<proteinExistence type="predicted"/>
<evidence type="ECO:0000256" key="1">
    <source>
        <dbReference type="ARBA" id="ARBA00023015"/>
    </source>
</evidence>
<dbReference type="Pfam" id="PF06719">
    <property type="entry name" value="AraC_N"/>
    <property type="match status" value="1"/>
</dbReference>
<dbReference type="OrthoDB" id="9802263at2"/>
<dbReference type="GO" id="GO:0003700">
    <property type="term" value="F:DNA-binding transcription factor activity"/>
    <property type="evidence" value="ECO:0007669"/>
    <property type="project" value="InterPro"/>
</dbReference>
<feature type="domain" description="HTH araC/xylS-type" evidence="3">
    <location>
        <begin position="190"/>
        <end position="282"/>
    </location>
</feature>
<keyword evidence="5" id="KW-1185">Reference proteome</keyword>
<sequence length="300" mass="32996">MTATLDDLLARIDRHCGPGRTDTPVPRVRLMRATKPTVPARTLYEPLLCLVAQGSKRVMIGDQELRYGAGHHVVVSLDLPARTEIDQASRETPYLAMVLTLDRALLADVLLTLPAPPPDVAEAVAFQVCRTEPALLDSAVRLLDLLDHPTDIPALGPLIEREILYRLAAGEQGAMLRQIVTTGSRLAQISRATAWIRAHYSEPLRVNTLARHVGMSPTTFHRHFKAATAMSPLQFQKQIRLQEARRLLAAQAGDAAGIGFQVGYESPSQFSREYSRLFGAPPLRDATFLRAHGFDPDPPP</sequence>
<dbReference type="SUPFAM" id="SSF46689">
    <property type="entry name" value="Homeodomain-like"/>
    <property type="match status" value="2"/>
</dbReference>
<dbReference type="PANTHER" id="PTHR43436:SF1">
    <property type="entry name" value="TRANSCRIPTIONAL REGULATORY PROTEIN"/>
    <property type="match status" value="1"/>
</dbReference>
<evidence type="ECO:0000313" key="5">
    <source>
        <dbReference type="Proteomes" id="UP000324065"/>
    </source>
</evidence>
<dbReference type="RefSeq" id="WP_150062977.1">
    <property type="nucleotide sequence ID" value="NZ_JACHII010000012.1"/>
</dbReference>
<dbReference type="Proteomes" id="UP000324065">
    <property type="component" value="Unassembled WGS sequence"/>
</dbReference>
<organism evidence="4 5">
    <name type="scientific">Roseospira marina</name>
    <dbReference type="NCBI Taxonomy" id="140057"/>
    <lineage>
        <taxon>Bacteria</taxon>
        <taxon>Pseudomonadati</taxon>
        <taxon>Pseudomonadota</taxon>
        <taxon>Alphaproteobacteria</taxon>
        <taxon>Rhodospirillales</taxon>
        <taxon>Rhodospirillaceae</taxon>
        <taxon>Roseospira</taxon>
    </lineage>
</organism>
<evidence type="ECO:0000259" key="3">
    <source>
        <dbReference type="PROSITE" id="PS01124"/>
    </source>
</evidence>
<accession>A0A5M6I996</accession>
<comment type="caution">
    <text evidence="4">The sequence shown here is derived from an EMBL/GenBank/DDBJ whole genome shotgun (WGS) entry which is preliminary data.</text>
</comment>
<dbReference type="GO" id="GO:0043565">
    <property type="term" value="F:sequence-specific DNA binding"/>
    <property type="evidence" value="ECO:0007669"/>
    <property type="project" value="InterPro"/>
</dbReference>
<dbReference type="Gene3D" id="1.10.10.60">
    <property type="entry name" value="Homeodomain-like"/>
    <property type="match status" value="2"/>
</dbReference>
<evidence type="ECO:0000256" key="2">
    <source>
        <dbReference type="ARBA" id="ARBA00023163"/>
    </source>
</evidence>
<name>A0A5M6I996_9PROT</name>
<dbReference type="InterPro" id="IPR009594">
    <property type="entry name" value="Tscrpt_reg_HTH_AraC_N"/>
</dbReference>
<dbReference type="PROSITE" id="PS01124">
    <property type="entry name" value="HTH_ARAC_FAMILY_2"/>
    <property type="match status" value="1"/>
</dbReference>
<protein>
    <submittedName>
        <fullName evidence="4">AraC family transcriptional regulator</fullName>
    </submittedName>
</protein>
<dbReference type="SMART" id="SM00342">
    <property type="entry name" value="HTH_ARAC"/>
    <property type="match status" value="1"/>
</dbReference>
<keyword evidence="1" id="KW-0805">Transcription regulation</keyword>
<dbReference type="EMBL" id="VWPJ01000013">
    <property type="protein sequence ID" value="KAA5604846.1"/>
    <property type="molecule type" value="Genomic_DNA"/>
</dbReference>
<dbReference type="InterPro" id="IPR018060">
    <property type="entry name" value="HTH_AraC"/>
</dbReference>
<dbReference type="InterPro" id="IPR009057">
    <property type="entry name" value="Homeodomain-like_sf"/>
</dbReference>